<dbReference type="Pfam" id="PF13923">
    <property type="entry name" value="zf-C3HC4_2"/>
    <property type="match status" value="1"/>
</dbReference>
<organism evidence="6 7">
    <name type="scientific">Genlisea aurea</name>
    <dbReference type="NCBI Taxonomy" id="192259"/>
    <lineage>
        <taxon>Eukaryota</taxon>
        <taxon>Viridiplantae</taxon>
        <taxon>Streptophyta</taxon>
        <taxon>Embryophyta</taxon>
        <taxon>Tracheophyta</taxon>
        <taxon>Spermatophyta</taxon>
        <taxon>Magnoliopsida</taxon>
        <taxon>eudicotyledons</taxon>
        <taxon>Gunneridae</taxon>
        <taxon>Pentapetalae</taxon>
        <taxon>asterids</taxon>
        <taxon>lamiids</taxon>
        <taxon>Lamiales</taxon>
        <taxon>Lentibulariaceae</taxon>
        <taxon>Genlisea</taxon>
    </lineage>
</organism>
<dbReference type="SUPFAM" id="SSF57850">
    <property type="entry name" value="RING/U-box"/>
    <property type="match status" value="1"/>
</dbReference>
<dbReference type="PANTHER" id="PTHR46293:SF1">
    <property type="entry name" value="OS03G0632800 PROTEIN"/>
    <property type="match status" value="1"/>
</dbReference>
<dbReference type="GO" id="GO:0008270">
    <property type="term" value="F:zinc ion binding"/>
    <property type="evidence" value="ECO:0007669"/>
    <property type="project" value="UniProtKB-KW"/>
</dbReference>
<dbReference type="Gene3D" id="3.30.40.10">
    <property type="entry name" value="Zinc/RING finger domain, C3HC4 (zinc finger)"/>
    <property type="match status" value="1"/>
</dbReference>
<dbReference type="PANTHER" id="PTHR46293">
    <property type="entry name" value="E3 UBIQUITIN PROTEIN LIGASE DRIP1"/>
    <property type="match status" value="1"/>
</dbReference>
<feature type="non-terminal residue" evidence="6">
    <location>
        <position position="1"/>
    </location>
</feature>
<evidence type="ECO:0000313" key="7">
    <source>
        <dbReference type="Proteomes" id="UP000015453"/>
    </source>
</evidence>
<dbReference type="EMBL" id="AUSU01006217">
    <property type="protein sequence ID" value="EPS62332.1"/>
    <property type="molecule type" value="Genomic_DNA"/>
</dbReference>
<dbReference type="PROSITE" id="PS00518">
    <property type="entry name" value="ZF_RING_1"/>
    <property type="match status" value="1"/>
</dbReference>
<dbReference type="PROSITE" id="PS50089">
    <property type="entry name" value="ZF_RING_2"/>
    <property type="match status" value="1"/>
</dbReference>
<keyword evidence="1" id="KW-0479">Metal-binding</keyword>
<keyword evidence="2 4" id="KW-0863">Zinc-finger</keyword>
<dbReference type="InterPro" id="IPR017907">
    <property type="entry name" value="Znf_RING_CS"/>
</dbReference>
<dbReference type="OrthoDB" id="1305878at2759"/>
<gene>
    <name evidence="6" type="ORF">M569_12460</name>
</gene>
<protein>
    <recommendedName>
        <fullName evidence="5">RING-type domain-containing protein</fullName>
    </recommendedName>
</protein>
<keyword evidence="3" id="KW-0862">Zinc</keyword>
<evidence type="ECO:0000256" key="1">
    <source>
        <dbReference type="ARBA" id="ARBA00022723"/>
    </source>
</evidence>
<dbReference type="GO" id="GO:0004842">
    <property type="term" value="F:ubiquitin-protein transferase activity"/>
    <property type="evidence" value="ECO:0007669"/>
    <property type="project" value="InterPro"/>
</dbReference>
<dbReference type="Proteomes" id="UP000015453">
    <property type="component" value="Unassembled WGS sequence"/>
</dbReference>
<evidence type="ECO:0000256" key="2">
    <source>
        <dbReference type="ARBA" id="ARBA00022771"/>
    </source>
</evidence>
<evidence type="ECO:0000313" key="6">
    <source>
        <dbReference type="EMBL" id="EPS62332.1"/>
    </source>
</evidence>
<evidence type="ECO:0000256" key="3">
    <source>
        <dbReference type="ARBA" id="ARBA00022833"/>
    </source>
</evidence>
<sequence length="92" mass="10450">GSGFMSHQVLNLKRKAVAPCMTCPLCRKLFRDATTIIECLHTFCRKCIYEKLCDEEMETCPICNISLGCVPLDKLRTDHNLQDVVSKIFPSK</sequence>
<feature type="non-terminal residue" evidence="6">
    <location>
        <position position="92"/>
    </location>
</feature>
<comment type="caution">
    <text evidence="6">The sequence shown here is derived from an EMBL/GenBank/DDBJ whole genome shotgun (WGS) entry which is preliminary data.</text>
</comment>
<proteinExistence type="predicted"/>
<name>S8DRE0_9LAMI</name>
<dbReference type="InterPro" id="IPR044807">
    <property type="entry name" value="DRIP1-like"/>
</dbReference>
<keyword evidence="7" id="KW-1185">Reference proteome</keyword>
<dbReference type="SMART" id="SM00184">
    <property type="entry name" value="RING"/>
    <property type="match status" value="1"/>
</dbReference>
<accession>S8DRE0</accession>
<dbReference type="InterPro" id="IPR013083">
    <property type="entry name" value="Znf_RING/FYVE/PHD"/>
</dbReference>
<reference evidence="6 7" key="1">
    <citation type="journal article" date="2013" name="BMC Genomics">
        <title>The miniature genome of a carnivorous plant Genlisea aurea contains a low number of genes and short non-coding sequences.</title>
        <authorList>
            <person name="Leushkin E.V."/>
            <person name="Sutormin R.A."/>
            <person name="Nabieva E.R."/>
            <person name="Penin A.A."/>
            <person name="Kondrashov A.S."/>
            <person name="Logacheva M.D."/>
        </authorList>
    </citation>
    <scope>NUCLEOTIDE SEQUENCE [LARGE SCALE GENOMIC DNA]</scope>
</reference>
<evidence type="ECO:0000259" key="5">
    <source>
        <dbReference type="PROSITE" id="PS50089"/>
    </source>
</evidence>
<feature type="domain" description="RING-type" evidence="5">
    <location>
        <begin position="23"/>
        <end position="64"/>
    </location>
</feature>
<dbReference type="InterPro" id="IPR001841">
    <property type="entry name" value="Znf_RING"/>
</dbReference>
<evidence type="ECO:0000256" key="4">
    <source>
        <dbReference type="PROSITE-ProRule" id="PRU00175"/>
    </source>
</evidence>
<dbReference type="AlphaFoldDB" id="S8DRE0"/>